<evidence type="ECO:0000313" key="12">
    <source>
        <dbReference type="EMBL" id="CAE8599183.1"/>
    </source>
</evidence>
<dbReference type="GO" id="GO:0005886">
    <property type="term" value="C:plasma membrane"/>
    <property type="evidence" value="ECO:0007669"/>
    <property type="project" value="TreeGrafter"/>
</dbReference>
<proteinExistence type="inferred from homology"/>
<evidence type="ECO:0000259" key="11">
    <source>
        <dbReference type="Pfam" id="PF00909"/>
    </source>
</evidence>
<feature type="signal peptide" evidence="10">
    <location>
        <begin position="1"/>
        <end position="23"/>
    </location>
</feature>
<feature type="domain" description="Ammonium transporter AmtB-like" evidence="11">
    <location>
        <begin position="693"/>
        <end position="1115"/>
    </location>
</feature>
<feature type="transmembrane region" description="Helical" evidence="9">
    <location>
        <begin position="932"/>
        <end position="954"/>
    </location>
</feature>
<keyword evidence="3" id="KW-0813">Transport</keyword>
<evidence type="ECO:0000256" key="7">
    <source>
        <dbReference type="ARBA" id="ARBA00023177"/>
    </source>
</evidence>
<feature type="transmembrane region" description="Helical" evidence="9">
    <location>
        <begin position="1016"/>
        <end position="1035"/>
    </location>
</feature>
<dbReference type="OMA" id="NSWQMIA"/>
<evidence type="ECO:0000256" key="6">
    <source>
        <dbReference type="ARBA" id="ARBA00023136"/>
    </source>
</evidence>
<comment type="subcellular location">
    <subcellularLocation>
        <location evidence="1">Membrane</location>
        <topology evidence="1">Multi-pass membrane protein</topology>
    </subcellularLocation>
</comment>
<feature type="transmembrane region" description="Helical" evidence="9">
    <location>
        <begin position="332"/>
        <end position="354"/>
    </location>
</feature>
<evidence type="ECO:0000256" key="1">
    <source>
        <dbReference type="ARBA" id="ARBA00004141"/>
    </source>
</evidence>
<reference evidence="12" key="1">
    <citation type="submission" date="2021-02" db="EMBL/GenBank/DDBJ databases">
        <authorList>
            <person name="Dougan E. K."/>
            <person name="Rhodes N."/>
            <person name="Thang M."/>
            <person name="Chan C."/>
        </authorList>
    </citation>
    <scope>NUCLEOTIDE SEQUENCE</scope>
</reference>
<dbReference type="InterPro" id="IPR029020">
    <property type="entry name" value="Ammonium/urea_transptr"/>
</dbReference>
<protein>
    <recommendedName>
        <fullName evidence="11">Ammonium transporter AmtB-like domain-containing protein</fullName>
    </recommendedName>
</protein>
<evidence type="ECO:0000256" key="2">
    <source>
        <dbReference type="ARBA" id="ARBA00005887"/>
    </source>
</evidence>
<comment type="similarity">
    <text evidence="2">Belongs to the ammonia transporter channel (TC 1.A.11.2) family.</text>
</comment>
<feature type="coiled-coil region" evidence="8">
    <location>
        <begin position="632"/>
        <end position="659"/>
    </location>
</feature>
<dbReference type="InterPro" id="IPR018047">
    <property type="entry name" value="Ammonium_transpt_CS"/>
</dbReference>
<feature type="coiled-coil region" evidence="8">
    <location>
        <begin position="32"/>
        <end position="59"/>
    </location>
</feature>
<dbReference type="Pfam" id="PF00909">
    <property type="entry name" value="Ammonium_transp"/>
    <property type="match status" value="2"/>
</dbReference>
<evidence type="ECO:0000313" key="13">
    <source>
        <dbReference type="Proteomes" id="UP000654075"/>
    </source>
</evidence>
<feature type="transmembrane region" description="Helical" evidence="9">
    <location>
        <begin position="819"/>
        <end position="840"/>
    </location>
</feature>
<keyword evidence="6 9" id="KW-0472">Membrane</keyword>
<gene>
    <name evidence="12" type="ORF">PGLA1383_LOCUS17548</name>
</gene>
<feature type="transmembrane region" description="Helical" evidence="9">
    <location>
        <begin position="794"/>
        <end position="812"/>
    </location>
</feature>
<dbReference type="GO" id="GO:0008519">
    <property type="term" value="F:ammonium channel activity"/>
    <property type="evidence" value="ECO:0007669"/>
    <property type="project" value="InterPro"/>
</dbReference>
<dbReference type="InterPro" id="IPR024041">
    <property type="entry name" value="NH4_transpt_AmtB-like_dom"/>
</dbReference>
<dbReference type="OrthoDB" id="534912at2759"/>
<evidence type="ECO:0000256" key="4">
    <source>
        <dbReference type="ARBA" id="ARBA00022692"/>
    </source>
</evidence>
<evidence type="ECO:0000256" key="10">
    <source>
        <dbReference type="SAM" id="SignalP"/>
    </source>
</evidence>
<keyword evidence="8" id="KW-0175">Coiled coil</keyword>
<dbReference type="Gene3D" id="1.10.3430.10">
    <property type="entry name" value="Ammonium transporter AmtB like domains"/>
    <property type="match status" value="2"/>
</dbReference>
<dbReference type="GO" id="GO:0097272">
    <property type="term" value="P:ammonium homeostasis"/>
    <property type="evidence" value="ECO:0007669"/>
    <property type="project" value="TreeGrafter"/>
</dbReference>
<dbReference type="AlphaFoldDB" id="A0A813EAS2"/>
<feature type="transmembrane region" description="Helical" evidence="9">
    <location>
        <begin position="290"/>
        <end position="312"/>
    </location>
</feature>
<feature type="chain" id="PRO_5032326022" description="Ammonium transporter AmtB-like domain-containing protein" evidence="10">
    <location>
        <begin position="24"/>
        <end position="1133"/>
    </location>
</feature>
<evidence type="ECO:0000256" key="8">
    <source>
        <dbReference type="SAM" id="Coils"/>
    </source>
</evidence>
<feature type="transmembrane region" description="Helical" evidence="9">
    <location>
        <begin position="93"/>
        <end position="112"/>
    </location>
</feature>
<feature type="transmembrane region" description="Helical" evidence="9">
    <location>
        <begin position="219"/>
        <end position="240"/>
    </location>
</feature>
<feature type="transmembrane region" description="Helical" evidence="9">
    <location>
        <begin position="890"/>
        <end position="912"/>
    </location>
</feature>
<dbReference type="EMBL" id="CAJNNV010010881">
    <property type="protein sequence ID" value="CAE8599183.1"/>
    <property type="molecule type" value="Genomic_DNA"/>
</dbReference>
<feature type="transmembrane region" description="Helical" evidence="9">
    <location>
        <begin position="260"/>
        <end position="278"/>
    </location>
</feature>
<keyword evidence="13" id="KW-1185">Reference proteome</keyword>
<evidence type="ECO:0000256" key="5">
    <source>
        <dbReference type="ARBA" id="ARBA00022989"/>
    </source>
</evidence>
<keyword evidence="5 9" id="KW-1133">Transmembrane helix</keyword>
<organism evidence="12 13">
    <name type="scientific">Polarella glacialis</name>
    <name type="common">Dinoflagellate</name>
    <dbReference type="NCBI Taxonomy" id="89957"/>
    <lineage>
        <taxon>Eukaryota</taxon>
        <taxon>Sar</taxon>
        <taxon>Alveolata</taxon>
        <taxon>Dinophyceae</taxon>
        <taxon>Suessiales</taxon>
        <taxon>Suessiaceae</taxon>
        <taxon>Polarella</taxon>
    </lineage>
</organism>
<dbReference type="PANTHER" id="PTHR11730">
    <property type="entry name" value="AMMONIUM TRANSPORTER"/>
    <property type="match status" value="1"/>
</dbReference>
<keyword evidence="10" id="KW-0732">Signal</keyword>
<dbReference type="PANTHER" id="PTHR11730:SF6">
    <property type="entry name" value="AMMONIUM TRANSPORTER"/>
    <property type="match status" value="1"/>
</dbReference>
<dbReference type="InterPro" id="IPR001905">
    <property type="entry name" value="Ammonium_transpt"/>
</dbReference>
<feature type="transmembrane region" description="Helical" evidence="9">
    <location>
        <begin position="599"/>
        <end position="620"/>
    </location>
</feature>
<feature type="transmembrane region" description="Helical" evidence="9">
    <location>
        <begin position="733"/>
        <end position="751"/>
    </location>
</feature>
<accession>A0A813EAS2</accession>
<feature type="transmembrane region" description="Helical" evidence="9">
    <location>
        <begin position="416"/>
        <end position="435"/>
    </location>
</feature>
<name>A0A813EAS2_POLGL</name>
<dbReference type="PROSITE" id="PS01219">
    <property type="entry name" value="AMMONIUM_TRANSP"/>
    <property type="match status" value="2"/>
</dbReference>
<dbReference type="Proteomes" id="UP000654075">
    <property type="component" value="Unassembled WGS sequence"/>
</dbReference>
<evidence type="ECO:0000256" key="3">
    <source>
        <dbReference type="ARBA" id="ARBA00022448"/>
    </source>
</evidence>
<feature type="transmembrane region" description="Helical" evidence="9">
    <location>
        <begin position="194"/>
        <end position="212"/>
    </location>
</feature>
<comment type="caution">
    <text evidence="12">The sequence shown here is derived from an EMBL/GenBank/DDBJ whole genome shotgun (WGS) entry which is preliminary data.</text>
</comment>
<feature type="transmembrane region" description="Helical" evidence="9">
    <location>
        <begin position="860"/>
        <end position="878"/>
    </location>
</feature>
<feature type="transmembrane region" description="Helical" evidence="9">
    <location>
        <begin position="693"/>
        <end position="712"/>
    </location>
</feature>
<keyword evidence="4 9" id="KW-0812">Transmembrane</keyword>
<feature type="transmembrane region" description="Helical" evidence="9">
    <location>
        <begin position="366"/>
        <end position="396"/>
    </location>
</feature>
<evidence type="ECO:0000256" key="9">
    <source>
        <dbReference type="SAM" id="Phobius"/>
    </source>
</evidence>
<keyword evidence="7" id="KW-0924">Ammonia transport</keyword>
<dbReference type="NCBIfam" id="TIGR00836">
    <property type="entry name" value="amt"/>
    <property type="match status" value="2"/>
</dbReference>
<dbReference type="SUPFAM" id="SSF111352">
    <property type="entry name" value="Ammonium transporter"/>
    <property type="match status" value="2"/>
</dbReference>
<feature type="domain" description="Ammonium transporter AmtB-like" evidence="11">
    <location>
        <begin position="93"/>
        <end position="515"/>
    </location>
</feature>
<sequence length="1133" mass="120627">MVSARVLALGLAGLCLGPDLGLCQVAPALGGKDDVARRLADLERLISGQQEQLLAQKAQMDLLRSLAPLGRLDGRKLQGSESVESLQGAMNHAWLILCGALVMFMQAGFAMVESGCCRAKNVQNILLKNLTDVCVGTLGWWLCGWAFAYGGPMDDDGFKQNRFMGSEGAMGKDFLIRDDATGQLQPTTNIVNWFFQWAFCSAAATIVSGGVAERVNFPGYCIFSFMMTAFIYPVCVGWTWGYGWLADVNSVGYMDFAGSGIVHMAGGVGALTGAIWAGPRKGRWENPEEFDPHSLPLIILGTFILWFGWYGFNCGSTLGMATIERGFMAAQVAMNTTIAAATGGLTVFILRFGITKKYDIGGFCNGILAGLVSITAGCGNVECGSAFVIALLGGLFYEAGSRLMQKLKIDDPVDAFAVHGVAGAWGVLAAALFDWGKDFDHYHGWSGFSCMTAEDGSCKTGLGGEGVAANLAEIVAIAAWVAVCSSLIFGPLRAVGWLRASDDVQDEGFDQAKHSPSKAYGNLPETTKPSVFYDASANRKYQVVDQRLQIHTSDLPRALVEYRTQCSMAAPLTVAIADGKQIQTSDLPLALVEHRTSSLAVVSARFLALGLAGLCLGPALGLGQAAPALGGKDDVARRLADLERLITGQQEQLLAQKAQMDLLRSLAPLGGPDGRKLDESESIESLQGAMNHAWLILCGALVMFMQAGFAMVESGCCRAKNVQNILLKNLTDVCVGTLGWWLCGWAFAYGGPYDDDGLKPNRFMSSEGALGWDFLIRDDATGQLTPTTNIVNWFFQWAFCSATATIVSGGVAERVNFPGYCIFSFMMTAFIYPVCVGWTWGYGWLADVNSVGYMDFAGSGIVHMAGGVGALTGAMWAGPRKGRWENPEEFDAHSLPLIILGTFILWFGWYGFNCGSTLGMATIERGFMAAQVAMNTTIAGATGGLTVFILKYGLTRKYDIGGFCNGILAGLVSITAGCGNVECGSAFTIALLGGLFYEAGSRLIKKLKIDDPVDAFAVHGVCGAWGVLAAALFDWGKGFDHYHGWSGFSCMTAEDGSCKTGIGGEGVAANIAEIVAITAWVAVCSSLIFGPLRAVGWLRASDDVQDEGFDQAKHSPSKAYANQPESTKVILSA</sequence>